<gene>
    <name evidence="2" type="ORF">Pcinc_006207</name>
    <name evidence="1" type="ORF">Pcinc_024985</name>
</gene>
<proteinExistence type="predicted"/>
<organism evidence="2 3">
    <name type="scientific">Petrolisthes cinctipes</name>
    <name type="common">Flat porcelain crab</name>
    <dbReference type="NCBI Taxonomy" id="88211"/>
    <lineage>
        <taxon>Eukaryota</taxon>
        <taxon>Metazoa</taxon>
        <taxon>Ecdysozoa</taxon>
        <taxon>Arthropoda</taxon>
        <taxon>Crustacea</taxon>
        <taxon>Multicrustacea</taxon>
        <taxon>Malacostraca</taxon>
        <taxon>Eumalacostraca</taxon>
        <taxon>Eucarida</taxon>
        <taxon>Decapoda</taxon>
        <taxon>Pleocyemata</taxon>
        <taxon>Anomura</taxon>
        <taxon>Galatheoidea</taxon>
        <taxon>Porcellanidae</taxon>
        <taxon>Petrolisthes</taxon>
    </lineage>
</organism>
<evidence type="ECO:0000313" key="2">
    <source>
        <dbReference type="EMBL" id="KAK3889811.1"/>
    </source>
</evidence>
<keyword evidence="3" id="KW-1185">Reference proteome</keyword>
<evidence type="ECO:0000313" key="1">
    <source>
        <dbReference type="EMBL" id="KAK3869757.1"/>
    </source>
</evidence>
<reference evidence="2" key="1">
    <citation type="submission" date="2023-10" db="EMBL/GenBank/DDBJ databases">
        <title>Genome assemblies of two species of porcelain crab, Petrolisthes cinctipes and Petrolisthes manimaculis (Anomura: Porcellanidae).</title>
        <authorList>
            <person name="Angst P."/>
        </authorList>
    </citation>
    <scope>NUCLEOTIDE SEQUENCE</scope>
    <source>
        <strain evidence="2">PB745_01</strain>
        <tissue evidence="2">Gill</tissue>
    </source>
</reference>
<name>A0AAE1GDA4_PETCI</name>
<sequence length="93" mass="10222">MGSGQHLATSGCLEMLVLVITHSPLLEKELLVLWLSCEGWTRWVDWDTSWLKRLGDRGSALTTPRRFVPESPLAAEVLTASLASEKDLAANGM</sequence>
<accession>A0AAE1GDA4</accession>
<dbReference type="EMBL" id="JAWQEG010002789">
    <property type="protein sequence ID" value="KAK3869757.1"/>
    <property type="molecule type" value="Genomic_DNA"/>
</dbReference>
<dbReference type="Proteomes" id="UP001286313">
    <property type="component" value="Unassembled WGS sequence"/>
</dbReference>
<evidence type="ECO:0000313" key="3">
    <source>
        <dbReference type="Proteomes" id="UP001286313"/>
    </source>
</evidence>
<dbReference type="EMBL" id="JAWQEG010000462">
    <property type="protein sequence ID" value="KAK3889811.1"/>
    <property type="molecule type" value="Genomic_DNA"/>
</dbReference>
<protein>
    <submittedName>
        <fullName evidence="2">Uncharacterized protein</fullName>
    </submittedName>
</protein>
<comment type="caution">
    <text evidence="2">The sequence shown here is derived from an EMBL/GenBank/DDBJ whole genome shotgun (WGS) entry which is preliminary data.</text>
</comment>
<dbReference type="AlphaFoldDB" id="A0AAE1GDA4"/>